<organism evidence="2 3">
    <name type="scientific">Actinomadura bangladeshensis</name>
    <dbReference type="NCBI Taxonomy" id="453573"/>
    <lineage>
        <taxon>Bacteria</taxon>
        <taxon>Bacillati</taxon>
        <taxon>Actinomycetota</taxon>
        <taxon>Actinomycetes</taxon>
        <taxon>Streptosporangiales</taxon>
        <taxon>Thermomonosporaceae</taxon>
        <taxon>Actinomadura</taxon>
    </lineage>
</organism>
<evidence type="ECO:0000313" key="1">
    <source>
        <dbReference type="EMBL" id="NEA21581.1"/>
    </source>
</evidence>
<dbReference type="Proteomes" id="UP000475532">
    <property type="component" value="Unassembled WGS sequence"/>
</dbReference>
<gene>
    <name evidence="1" type="ORF">G3I70_03575</name>
    <name evidence="2" type="ORF">G3I70_08565</name>
</gene>
<proteinExistence type="predicted"/>
<accession>A0A6L9QAV7</accession>
<dbReference type="EMBL" id="JAAGLI010000093">
    <property type="protein sequence ID" value="NEA21581.1"/>
    <property type="molecule type" value="Genomic_DNA"/>
</dbReference>
<protein>
    <submittedName>
        <fullName evidence="2">Uncharacterized protein</fullName>
    </submittedName>
</protein>
<evidence type="ECO:0000313" key="2">
    <source>
        <dbReference type="EMBL" id="NEA22541.1"/>
    </source>
</evidence>
<evidence type="ECO:0000313" key="3">
    <source>
        <dbReference type="Proteomes" id="UP000475532"/>
    </source>
</evidence>
<comment type="caution">
    <text evidence="2">The sequence shown here is derived from an EMBL/GenBank/DDBJ whole genome shotgun (WGS) entry which is preliminary data.</text>
</comment>
<dbReference type="EMBL" id="JAAGLI010000213">
    <property type="protein sequence ID" value="NEA22541.1"/>
    <property type="molecule type" value="Genomic_DNA"/>
</dbReference>
<dbReference type="AlphaFoldDB" id="A0A6L9QAV7"/>
<sequence length="81" mass="8589">MLEPQHPVEIGQVYASCDPRGGFPIRVAAYTPGSNRADVVDAQTGKRPRSILTSALHATGTTAAGRERRTGYRLVDGDGHG</sequence>
<dbReference type="RefSeq" id="WP_163053206.1">
    <property type="nucleotide sequence ID" value="NZ_JAAGLI010000093.1"/>
</dbReference>
<name>A0A6L9QAV7_9ACTN</name>
<reference evidence="2 3" key="1">
    <citation type="submission" date="2020-01" db="EMBL/GenBank/DDBJ databases">
        <title>Insect and environment-associated Actinomycetes.</title>
        <authorList>
            <person name="Currrie C."/>
            <person name="Chevrette M."/>
            <person name="Carlson C."/>
            <person name="Stubbendieck R."/>
            <person name="Wendt-Pienkowski E."/>
        </authorList>
    </citation>
    <scope>NUCLEOTIDE SEQUENCE [LARGE SCALE GENOMIC DNA]</scope>
    <source>
        <strain evidence="2 3">SID10258</strain>
    </source>
</reference>